<organism evidence="1">
    <name type="scientific">wastewater metagenome</name>
    <dbReference type="NCBI Taxonomy" id="527639"/>
    <lineage>
        <taxon>unclassified sequences</taxon>
        <taxon>metagenomes</taxon>
        <taxon>ecological metagenomes</taxon>
    </lineage>
</organism>
<dbReference type="EMBL" id="HG796240">
    <property type="protein sequence ID" value="CDL65427.1"/>
    <property type="molecule type" value="Genomic_DNA"/>
</dbReference>
<dbReference type="GO" id="GO:0052689">
    <property type="term" value="F:carboxylic ester hydrolase activity"/>
    <property type="evidence" value="ECO:0007669"/>
    <property type="project" value="TreeGrafter"/>
</dbReference>
<gene>
    <name evidence="1" type="ORF">WWTP_pFosmid_7D_0009</name>
</gene>
<name>A0A0A8KWR8_9ZZZZ</name>
<dbReference type="AlphaFoldDB" id="A0A0A8KWR8"/>
<dbReference type="SUPFAM" id="SSF53474">
    <property type="entry name" value="alpha/beta-Hydrolases"/>
    <property type="match status" value="1"/>
</dbReference>
<reference evidence="1" key="1">
    <citation type="journal article" date="2015" name="Res. Microbiol.">
        <title>New FeFe-hydrogenase genes identified in a metagenomic fosmid library from a municipal wastewater treatment plant as revealed by high-throughput sequencing.</title>
        <authorList>
            <person name="Tomazetto G."/>
            <person name="Wibberg D."/>
            <person name="Schluter A."/>
            <person name="Oliveira V.M."/>
        </authorList>
    </citation>
    <scope>NUCLEOTIDE SEQUENCE</scope>
    <source>
        <plasmid evidence="1">fosmid 7D</plasmid>
    </source>
</reference>
<dbReference type="Gene3D" id="3.40.50.1820">
    <property type="entry name" value="alpha/beta hydrolase"/>
    <property type="match status" value="1"/>
</dbReference>
<keyword evidence="1" id="KW-0378">Hydrolase</keyword>
<dbReference type="PANTHER" id="PTHR43265">
    <property type="entry name" value="ESTERASE ESTD"/>
    <property type="match status" value="1"/>
</dbReference>
<dbReference type="InterPro" id="IPR029058">
    <property type="entry name" value="AB_hydrolase_fold"/>
</dbReference>
<accession>A0A0A8KWR8</accession>
<evidence type="ECO:0000313" key="1">
    <source>
        <dbReference type="EMBL" id="CDL65427.1"/>
    </source>
</evidence>
<sequence>MRSASGSGATDAGALTLSLRLRLVDQGKALIDIPEQSLFGYPLAKMEWTDKDLSFELDAWGPGQEMRFRGVLNALSGQSGAYAATGMVSSKDWQGSFSVVSQPRLKSPGIFGLAVQVKGGGVQGGEVQGGELPGTLVLPETSIKSDGTQGTAQVGEFTSAVDFFPVPLVILLSGAGPTDRDGNNFSVPGQTNTLRQLSQKLEEKGVATYRYDKRGSGEAYWLEKPDQVTSIAIHAQDAAEVVRHFCTSGLFSRVLVAGMNEGAWVGAMALNKLQAEGVLADGLVVLDASGEDPEDQLASSLRTLSPEVQAEAERIRAAIEKGEPYAQPSAQLAAFFAPTRSEWVAAWLACHPAQEIASVSAPVFFVRGDADLQVSRESFEKLLAARPDAAAFSIPSMNYVLKLVKSNEENYDAFVNPSYEIPEALVDLVEALAKVKSLPETISPYLRLSDERPAP</sequence>
<protein>
    <submittedName>
        <fullName evidence="1">Alpha/beta hydrolase</fullName>
    </submittedName>
</protein>
<keyword evidence="1" id="KW-0614">Plasmid</keyword>
<dbReference type="InterPro" id="IPR053145">
    <property type="entry name" value="AB_hydrolase_Est10"/>
</dbReference>
<geneLocation type="plasmid" evidence="1">
    <name>fosmid 7D</name>
</geneLocation>
<proteinExistence type="predicted"/>
<dbReference type="PANTHER" id="PTHR43265:SF1">
    <property type="entry name" value="ESTERASE ESTD"/>
    <property type="match status" value="1"/>
</dbReference>